<comment type="caution">
    <text evidence="5">The sequence shown here is derived from an EMBL/GenBank/DDBJ whole genome shotgun (WGS) entry which is preliminary data.</text>
</comment>
<name>A0A5J5FUP8_9GAMM</name>
<dbReference type="GO" id="GO:0005829">
    <property type="term" value="C:cytosol"/>
    <property type="evidence" value="ECO:0007669"/>
    <property type="project" value="TreeGrafter"/>
</dbReference>
<dbReference type="InterPro" id="IPR019888">
    <property type="entry name" value="Tscrpt_reg_AsnC-like"/>
</dbReference>
<dbReference type="InterPro" id="IPR036390">
    <property type="entry name" value="WH_DNA-bd_sf"/>
</dbReference>
<dbReference type="GO" id="GO:0043565">
    <property type="term" value="F:sequence-specific DNA binding"/>
    <property type="evidence" value="ECO:0007669"/>
    <property type="project" value="InterPro"/>
</dbReference>
<reference evidence="5 6" key="1">
    <citation type="submission" date="2019-09" db="EMBL/GenBank/DDBJ databases">
        <authorList>
            <person name="Li Y."/>
        </authorList>
    </citation>
    <scope>NUCLEOTIDE SEQUENCE [LARGE SCALE GENOMIC DNA]</scope>
    <source>
        <strain evidence="5 6">L3-3HA</strain>
    </source>
</reference>
<dbReference type="AlphaFoldDB" id="A0A5J5FUP8"/>
<keyword evidence="2" id="KW-0238">DNA-binding</keyword>
<dbReference type="SUPFAM" id="SSF46785">
    <property type="entry name" value="Winged helix' DNA-binding domain"/>
    <property type="match status" value="1"/>
</dbReference>
<dbReference type="OrthoDB" id="166264at2"/>
<dbReference type="EMBL" id="VYKJ01000013">
    <property type="protein sequence ID" value="KAA8996746.1"/>
    <property type="molecule type" value="Genomic_DNA"/>
</dbReference>
<sequence>MNGQNAAKPGRTPGSPAMDMLDRRILACYQQDTRQSAAQIGAEVGLSAAAVQRRLKAMREQKIIVRETAIVDTGAAGFPVTCVVGVDLEKEGNQYIRDFKRAMRNHPCVQQCYYVTGEYDFILTVVAPSLADYETFTQDAIMSNENVARFTTWVVMDAVKVGCSLPWSSASALPR</sequence>
<dbReference type="Gene3D" id="1.10.10.10">
    <property type="entry name" value="Winged helix-like DNA-binding domain superfamily/Winged helix DNA-binding domain"/>
    <property type="match status" value="1"/>
</dbReference>
<dbReference type="GO" id="GO:0006355">
    <property type="term" value="P:regulation of DNA-templated transcription"/>
    <property type="evidence" value="ECO:0007669"/>
    <property type="project" value="UniProtKB-ARBA"/>
</dbReference>
<dbReference type="SMART" id="SM00344">
    <property type="entry name" value="HTH_ASNC"/>
    <property type="match status" value="1"/>
</dbReference>
<dbReference type="PRINTS" id="PR00033">
    <property type="entry name" value="HTHASNC"/>
</dbReference>
<dbReference type="InterPro" id="IPR011008">
    <property type="entry name" value="Dimeric_a/b-barrel"/>
</dbReference>
<keyword evidence="1" id="KW-0805">Transcription regulation</keyword>
<evidence type="ECO:0000313" key="5">
    <source>
        <dbReference type="EMBL" id="KAA8996746.1"/>
    </source>
</evidence>
<dbReference type="CDD" id="cd00090">
    <property type="entry name" value="HTH_ARSR"/>
    <property type="match status" value="1"/>
</dbReference>
<keyword evidence="3" id="KW-0804">Transcription</keyword>
<dbReference type="PANTHER" id="PTHR30154:SF34">
    <property type="entry name" value="TRANSCRIPTIONAL REGULATOR AZLB"/>
    <property type="match status" value="1"/>
</dbReference>
<protein>
    <submittedName>
        <fullName evidence="5">Lrp/AsnC family transcriptional regulator</fullName>
    </submittedName>
</protein>
<dbReference type="SUPFAM" id="SSF54909">
    <property type="entry name" value="Dimeric alpha+beta barrel"/>
    <property type="match status" value="1"/>
</dbReference>
<feature type="domain" description="HTH asnC-type" evidence="4">
    <location>
        <begin position="18"/>
        <end position="79"/>
    </location>
</feature>
<evidence type="ECO:0000313" key="6">
    <source>
        <dbReference type="Proteomes" id="UP000335415"/>
    </source>
</evidence>
<keyword evidence="6" id="KW-1185">Reference proteome</keyword>
<dbReference type="Pfam" id="PF01037">
    <property type="entry name" value="AsnC_trans_reg"/>
    <property type="match status" value="1"/>
</dbReference>
<dbReference type="Proteomes" id="UP000335415">
    <property type="component" value="Unassembled WGS sequence"/>
</dbReference>
<dbReference type="InterPro" id="IPR036388">
    <property type="entry name" value="WH-like_DNA-bd_sf"/>
</dbReference>
<organism evidence="5 6">
    <name type="scientific">Affinibrenneria salicis</name>
    <dbReference type="NCBI Taxonomy" id="2590031"/>
    <lineage>
        <taxon>Bacteria</taxon>
        <taxon>Pseudomonadati</taxon>
        <taxon>Pseudomonadota</taxon>
        <taxon>Gammaproteobacteria</taxon>
        <taxon>Enterobacterales</taxon>
        <taxon>Pectobacteriaceae</taxon>
        <taxon>Affinibrenneria</taxon>
    </lineage>
</organism>
<evidence type="ECO:0000256" key="1">
    <source>
        <dbReference type="ARBA" id="ARBA00023015"/>
    </source>
</evidence>
<dbReference type="PROSITE" id="PS50956">
    <property type="entry name" value="HTH_ASNC_2"/>
    <property type="match status" value="1"/>
</dbReference>
<dbReference type="InterPro" id="IPR019887">
    <property type="entry name" value="Tscrpt_reg_AsnC/Lrp_C"/>
</dbReference>
<proteinExistence type="predicted"/>
<dbReference type="Pfam" id="PF13404">
    <property type="entry name" value="HTH_AsnC-type"/>
    <property type="match status" value="1"/>
</dbReference>
<dbReference type="PANTHER" id="PTHR30154">
    <property type="entry name" value="LEUCINE-RESPONSIVE REGULATORY PROTEIN"/>
    <property type="match status" value="1"/>
</dbReference>
<dbReference type="Gene3D" id="3.30.70.920">
    <property type="match status" value="1"/>
</dbReference>
<gene>
    <name evidence="5" type="ORF">FJU30_20930</name>
</gene>
<dbReference type="InterPro" id="IPR000485">
    <property type="entry name" value="AsnC-type_HTH_dom"/>
</dbReference>
<evidence type="ECO:0000259" key="4">
    <source>
        <dbReference type="PROSITE" id="PS50956"/>
    </source>
</evidence>
<dbReference type="InterPro" id="IPR011991">
    <property type="entry name" value="ArsR-like_HTH"/>
</dbReference>
<evidence type="ECO:0000256" key="2">
    <source>
        <dbReference type="ARBA" id="ARBA00023125"/>
    </source>
</evidence>
<accession>A0A5J5FUP8</accession>
<dbReference type="GO" id="GO:0043200">
    <property type="term" value="P:response to amino acid"/>
    <property type="evidence" value="ECO:0007669"/>
    <property type="project" value="TreeGrafter"/>
</dbReference>
<evidence type="ECO:0000256" key="3">
    <source>
        <dbReference type="ARBA" id="ARBA00023163"/>
    </source>
</evidence>